<feature type="chain" id="PRO_5046489501" evidence="1">
    <location>
        <begin position="20"/>
        <end position="131"/>
    </location>
</feature>
<sequence>MFAQKLVIFMAVMVAAVVASEYVPRAYFEPFAANKAHNLTIGYRVPGDRLVLRSGVSKKSSWLQVVTTEVTFNVSRFDRITMVAAYDQKSDGTGAYASLLKGGPGYSNVTMRFKSQRNHGINFVVEVYARS</sequence>
<feature type="signal peptide" evidence="1">
    <location>
        <begin position="1"/>
        <end position="19"/>
    </location>
</feature>
<keyword evidence="1" id="KW-0732">Signal</keyword>
<organism evidence="2 3">
    <name type="scientific">Polistes dominula</name>
    <name type="common">European paper wasp</name>
    <name type="synonym">Vespa dominula</name>
    <dbReference type="NCBI Taxonomy" id="743375"/>
    <lineage>
        <taxon>Eukaryota</taxon>
        <taxon>Metazoa</taxon>
        <taxon>Ecdysozoa</taxon>
        <taxon>Arthropoda</taxon>
        <taxon>Hexapoda</taxon>
        <taxon>Insecta</taxon>
        <taxon>Pterygota</taxon>
        <taxon>Neoptera</taxon>
        <taxon>Endopterygota</taxon>
        <taxon>Hymenoptera</taxon>
        <taxon>Apocrita</taxon>
        <taxon>Aculeata</taxon>
        <taxon>Vespoidea</taxon>
        <taxon>Vespidae</taxon>
        <taxon>Polistinae</taxon>
        <taxon>Polistini</taxon>
        <taxon>Polistes</taxon>
    </lineage>
</organism>
<evidence type="ECO:0000313" key="3">
    <source>
        <dbReference type="RefSeq" id="XP_015171471.1"/>
    </source>
</evidence>
<accession>A0ABM1HU34</accession>
<dbReference type="RefSeq" id="XP_015171471.1">
    <property type="nucleotide sequence ID" value="XM_015315985.1"/>
</dbReference>
<gene>
    <name evidence="3" type="primary">LOC107063863</name>
</gene>
<dbReference type="PANTHER" id="PTHR37685">
    <property type="entry name" value="GEO11136P1-RELATED"/>
    <property type="match status" value="1"/>
</dbReference>
<keyword evidence="2" id="KW-1185">Reference proteome</keyword>
<reference evidence="3" key="1">
    <citation type="submission" date="2025-08" db="UniProtKB">
        <authorList>
            <consortium name="RefSeq"/>
        </authorList>
    </citation>
    <scope>IDENTIFICATION</scope>
    <source>
        <tissue evidence="3">Whole body</tissue>
    </source>
</reference>
<name>A0ABM1HU34_POLDO</name>
<dbReference type="Proteomes" id="UP000694924">
    <property type="component" value="Unplaced"/>
</dbReference>
<protein>
    <submittedName>
        <fullName evidence="3">Probable salivary secreted peptide</fullName>
    </submittedName>
</protein>
<evidence type="ECO:0000313" key="2">
    <source>
        <dbReference type="Proteomes" id="UP000694924"/>
    </source>
</evidence>
<dbReference type="PANTHER" id="PTHR37685:SF1">
    <property type="entry name" value="GEO11136P1-RELATED"/>
    <property type="match status" value="1"/>
</dbReference>
<dbReference type="GeneID" id="107063863"/>
<dbReference type="InterPro" id="IPR031734">
    <property type="entry name" value="MBF2"/>
</dbReference>
<proteinExistence type="predicted"/>
<dbReference type="Pfam" id="PF15868">
    <property type="entry name" value="MBF2"/>
    <property type="match status" value="1"/>
</dbReference>
<evidence type="ECO:0000256" key="1">
    <source>
        <dbReference type="SAM" id="SignalP"/>
    </source>
</evidence>